<evidence type="ECO:0000256" key="3">
    <source>
        <dbReference type="SAM" id="MobiDB-lite"/>
    </source>
</evidence>
<evidence type="ECO:0000256" key="2">
    <source>
        <dbReference type="SAM" id="Coils"/>
    </source>
</evidence>
<dbReference type="InterPro" id="IPR056279">
    <property type="entry name" value="Aip3p_Bud6_N"/>
</dbReference>
<dbReference type="InterPro" id="IPR005613">
    <property type="entry name" value="AIP3_C"/>
</dbReference>
<feature type="compositionally biased region" description="Polar residues" evidence="3">
    <location>
        <begin position="219"/>
        <end position="231"/>
    </location>
</feature>
<evidence type="ECO:0000313" key="5">
    <source>
        <dbReference type="EMBL" id="AWU75223.1"/>
    </source>
</evidence>
<reference evidence="5 6" key="1">
    <citation type="submission" date="2018-06" db="EMBL/GenBank/DDBJ databases">
        <title>Population genomics shows no distinction between pathogenic Candida krusei and environmental Pichia kudriavzevii: One species, four names.</title>
        <authorList>
            <person name="Douglass A.P."/>
            <person name="Offei B."/>
            <person name="Braun-Galleani S."/>
            <person name="Coughlan A.Y."/>
            <person name="Martos A."/>
            <person name="Ortiz-Merino R.A."/>
            <person name="Byrne K.P."/>
            <person name="Wolfe K.H."/>
        </authorList>
    </citation>
    <scope>NUCLEOTIDE SEQUENCE [LARGE SCALE GENOMIC DNA]</scope>
    <source>
        <strain evidence="5 6">CBS573</strain>
    </source>
</reference>
<evidence type="ECO:0000313" key="6">
    <source>
        <dbReference type="Proteomes" id="UP000249293"/>
    </source>
</evidence>
<dbReference type="AlphaFoldDB" id="A0A2U9R1Q1"/>
<dbReference type="InterPro" id="IPR022782">
    <property type="entry name" value="AIP3-like_C"/>
</dbReference>
<dbReference type="STRING" id="4909.A0A2U9R1Q1"/>
<keyword evidence="1 2" id="KW-0175">Coiled coil</keyword>
<dbReference type="RefSeq" id="XP_029320700.1">
    <property type="nucleotide sequence ID" value="XM_029464841.1"/>
</dbReference>
<feature type="compositionally biased region" description="Polar residues" evidence="3">
    <location>
        <begin position="253"/>
        <end position="272"/>
    </location>
</feature>
<feature type="domain" description="Actin interacting protein 3 C-terminal" evidence="4">
    <location>
        <begin position="334"/>
        <end position="747"/>
    </location>
</feature>
<dbReference type="KEGG" id="pkz:C5L36_0B04740"/>
<dbReference type="GO" id="GO:0005737">
    <property type="term" value="C:cytoplasm"/>
    <property type="evidence" value="ECO:0007669"/>
    <property type="project" value="TreeGrafter"/>
</dbReference>
<dbReference type="InterPro" id="IPR051825">
    <property type="entry name" value="SRCIN1"/>
</dbReference>
<evidence type="ECO:0000256" key="1">
    <source>
        <dbReference type="ARBA" id="ARBA00023054"/>
    </source>
</evidence>
<keyword evidence="6" id="KW-1185">Reference proteome</keyword>
<dbReference type="EMBL" id="CP028774">
    <property type="protein sequence ID" value="AWU75223.1"/>
    <property type="molecule type" value="Genomic_DNA"/>
</dbReference>
<name>A0A2U9R1Q1_PICKU</name>
<proteinExistence type="predicted"/>
<dbReference type="PANTHER" id="PTHR22741">
    <property type="entry name" value="P140CAP/SNIP-RELATED"/>
    <property type="match status" value="1"/>
</dbReference>
<dbReference type="GeneID" id="40382988"/>
<sequence length="757" mass="85541">MSELSKSNSGHRSPTKRKGHVPSVATATSHLLTSTKALLQSLTSWSKRSATVSEVSAKFVKFGDSFKTLKRSYNAFGIDITTLPDIPKQVRTILEASLILEPSQQSLDMFLPQIGESVAELMKMLKDKQFEVSEAEKSKSNLSLSASLSTVSSLRYPGKSFAATPGATTTTSEHGSNDTSRTPYKDPLTRLQNNRNLIRRASKRYSAYQTSSIISIQSPMNSTSFDTSQLPKTPLYEDGTPNITSDDLENAKNDSSIFNNSTLEKNGNSTFPYSIKEEQESGQTPESDETEKEENAKEVKEVLNDTTDKLKGGRNERNDSVTDVFGGTRENHIFLKLKDQVKKVNIKLPTTVANVKVLFTQKFNYSSPGLTPYPKMYIQDGPASVAYELENMADVTDGSIISLQQPDLQSAIFKHVDLQIDGVKSDIMNMEDRLLKKIESMNLSVTSNTVSNTVRQSVEIDYEKNMKEKLEKNEEYQKLVDELQNELNKVKQHQNRSIKRITNMINGAIDYVDNFQESGIVLKDMTENSYISECKNRVSEGCESLVEKLDDLQDIIEFMKTDITKHNIKPSDKQLEHLGKEMRKTDDTLRKLTNYTQSERKNIAAIWNKQMALIAADQRFFKAQEEIMGLLEQDYQSAQETFELIKSCAAQLEKSSLPKSKLPIPDPSVSPWDASRLVMAEVDALNPNHEERVEAIAKAERVREMEKELRLKDEFQEELDEFVSNERLKKRPGGIEELERNRQEKDLQHIKNTLGVM</sequence>
<dbReference type="Pfam" id="PF23153">
    <property type="entry name" value="Aip3p_Bud6_N"/>
    <property type="match status" value="1"/>
</dbReference>
<dbReference type="GO" id="GO:0030010">
    <property type="term" value="P:establishment of cell polarity"/>
    <property type="evidence" value="ECO:0007669"/>
    <property type="project" value="TreeGrafter"/>
</dbReference>
<dbReference type="GO" id="GO:0051286">
    <property type="term" value="C:cell tip"/>
    <property type="evidence" value="ECO:0007669"/>
    <property type="project" value="TreeGrafter"/>
</dbReference>
<dbReference type="GO" id="GO:0005519">
    <property type="term" value="F:cytoskeletal regulatory protein binding"/>
    <property type="evidence" value="ECO:0007669"/>
    <property type="project" value="InterPro"/>
</dbReference>
<gene>
    <name evidence="5" type="ORF">C5L36_0B04740</name>
</gene>
<organism evidence="5 6">
    <name type="scientific">Pichia kudriavzevii</name>
    <name type="common">Yeast</name>
    <name type="synonym">Issatchenkia orientalis</name>
    <dbReference type="NCBI Taxonomy" id="4909"/>
    <lineage>
        <taxon>Eukaryota</taxon>
        <taxon>Fungi</taxon>
        <taxon>Dikarya</taxon>
        <taxon>Ascomycota</taxon>
        <taxon>Saccharomycotina</taxon>
        <taxon>Pichiomycetes</taxon>
        <taxon>Pichiales</taxon>
        <taxon>Pichiaceae</taxon>
        <taxon>Pichia</taxon>
    </lineage>
</organism>
<feature type="compositionally biased region" description="Polar residues" evidence="3">
    <location>
        <begin position="166"/>
        <end position="182"/>
    </location>
</feature>
<dbReference type="SMART" id="SM00806">
    <property type="entry name" value="AIP3"/>
    <property type="match status" value="1"/>
</dbReference>
<evidence type="ECO:0000259" key="4">
    <source>
        <dbReference type="SMART" id="SM00806"/>
    </source>
</evidence>
<feature type="coiled-coil region" evidence="2">
    <location>
        <begin position="459"/>
        <end position="500"/>
    </location>
</feature>
<dbReference type="Gene3D" id="1.20.58.1540">
    <property type="entry name" value="Actin interacting protein 3, C-terminal domain"/>
    <property type="match status" value="1"/>
</dbReference>
<dbReference type="Pfam" id="PF03915">
    <property type="entry name" value="AIP3"/>
    <property type="match status" value="1"/>
</dbReference>
<feature type="compositionally biased region" description="Polar residues" evidence="3">
    <location>
        <begin position="1"/>
        <end position="12"/>
    </location>
</feature>
<accession>A0A2U9R1Q1</accession>
<dbReference type="OrthoDB" id="783096at2759"/>
<protein>
    <recommendedName>
        <fullName evidence="4">Actin interacting protein 3 C-terminal domain-containing protein</fullName>
    </recommendedName>
</protein>
<dbReference type="VEuPathDB" id="FungiDB:C5L36_0B04740"/>
<feature type="region of interest" description="Disordered" evidence="3">
    <location>
        <begin position="161"/>
        <end position="196"/>
    </location>
</feature>
<feature type="region of interest" description="Disordered" evidence="3">
    <location>
        <begin position="1"/>
        <end position="24"/>
    </location>
</feature>
<feature type="compositionally biased region" description="Basic and acidic residues" evidence="3">
    <location>
        <begin position="293"/>
        <end position="316"/>
    </location>
</feature>
<feature type="region of interest" description="Disordered" evidence="3">
    <location>
        <begin position="219"/>
        <end position="316"/>
    </location>
</feature>
<dbReference type="PANTHER" id="PTHR22741:SF10">
    <property type="entry name" value="COILED-COIL DOMAIN-CONTAINING PROTEIN CG32809"/>
    <property type="match status" value="1"/>
</dbReference>
<dbReference type="Proteomes" id="UP000249293">
    <property type="component" value="Chromosome 2"/>
</dbReference>